<dbReference type="InterPro" id="IPR011010">
    <property type="entry name" value="DNA_brk_join_enz"/>
</dbReference>
<evidence type="ECO:0000313" key="5">
    <source>
        <dbReference type="Proteomes" id="UP000237271"/>
    </source>
</evidence>
<dbReference type="PANTHER" id="PTHR34605:SF3">
    <property type="entry name" value="P CELL-TYPE AGGLUTINATION PROTEIN MAP4-LIKE-RELATED"/>
    <property type="match status" value="1"/>
</dbReference>
<evidence type="ECO:0000313" key="4">
    <source>
        <dbReference type="EMBL" id="POM80051.1"/>
    </source>
</evidence>
<keyword evidence="1" id="KW-0233">DNA recombination</keyword>
<protein>
    <recommendedName>
        <fullName evidence="3">Tyr recombinase domain-containing protein</fullName>
    </recommendedName>
</protein>
<dbReference type="GO" id="GO:0003677">
    <property type="term" value="F:DNA binding"/>
    <property type="evidence" value="ECO:0007669"/>
    <property type="project" value="InterPro"/>
</dbReference>
<dbReference type="SUPFAM" id="SSF56349">
    <property type="entry name" value="DNA breaking-rejoining enzymes"/>
    <property type="match status" value="1"/>
</dbReference>
<evidence type="ECO:0000256" key="1">
    <source>
        <dbReference type="ARBA" id="ARBA00023172"/>
    </source>
</evidence>
<name>A0A2P4YQG2_9STRA</name>
<evidence type="ECO:0000259" key="3">
    <source>
        <dbReference type="Pfam" id="PF00589"/>
    </source>
</evidence>
<feature type="domain" description="Tyr recombinase" evidence="3">
    <location>
        <begin position="292"/>
        <end position="374"/>
    </location>
</feature>
<dbReference type="InterPro" id="IPR013762">
    <property type="entry name" value="Integrase-like_cat_sf"/>
</dbReference>
<dbReference type="Gene3D" id="1.10.443.10">
    <property type="entry name" value="Intergrase catalytic core"/>
    <property type="match status" value="1"/>
</dbReference>
<reference evidence="4 5" key="1">
    <citation type="journal article" date="2017" name="Genome Biol. Evol.">
        <title>Phytophthora megakarya and P. palmivora, closely related causal agents of cacao black pod rot, underwent increases in genome sizes and gene numbers by different mechanisms.</title>
        <authorList>
            <person name="Ali S.S."/>
            <person name="Shao J."/>
            <person name="Lary D.J."/>
            <person name="Kronmiller B."/>
            <person name="Shen D."/>
            <person name="Strem M.D."/>
            <person name="Amoako-Attah I."/>
            <person name="Akrofi A.Y."/>
            <person name="Begoude B.A."/>
            <person name="Ten Hoopen G.M."/>
            <person name="Coulibaly K."/>
            <person name="Kebe B.I."/>
            <person name="Melnick R.L."/>
            <person name="Guiltinan M.J."/>
            <person name="Tyler B.M."/>
            <person name="Meinhardt L.W."/>
            <person name="Bailey B.A."/>
        </authorList>
    </citation>
    <scope>NUCLEOTIDE SEQUENCE [LARGE SCALE GENOMIC DNA]</scope>
    <source>
        <strain evidence="5">sbr112.9</strain>
    </source>
</reference>
<feature type="compositionally biased region" description="Basic residues" evidence="2">
    <location>
        <begin position="395"/>
        <end position="407"/>
    </location>
</feature>
<dbReference type="PANTHER" id="PTHR34605">
    <property type="entry name" value="PHAGE_INTEGRASE DOMAIN-CONTAINING PROTEIN"/>
    <property type="match status" value="1"/>
</dbReference>
<feature type="region of interest" description="Disordered" evidence="2">
    <location>
        <begin position="393"/>
        <end position="415"/>
    </location>
</feature>
<gene>
    <name evidence="4" type="ORF">PHPALM_2161</name>
</gene>
<dbReference type="Pfam" id="PF00589">
    <property type="entry name" value="Phage_integrase"/>
    <property type="match status" value="1"/>
</dbReference>
<dbReference type="EMBL" id="NCKW01000752">
    <property type="protein sequence ID" value="POM80051.1"/>
    <property type="molecule type" value="Genomic_DNA"/>
</dbReference>
<comment type="caution">
    <text evidence="4">The sequence shown here is derived from an EMBL/GenBank/DDBJ whole genome shotgun (WGS) entry which is preliminary data.</text>
</comment>
<evidence type="ECO:0000256" key="2">
    <source>
        <dbReference type="SAM" id="MobiDB-lite"/>
    </source>
</evidence>
<keyword evidence="5" id="KW-1185">Reference proteome</keyword>
<sequence length="433" mass="48529">MSAVSWINRLHSLNEFAQEINRAIGLAEAIFNVRLSAKHLPGSCNRMADAGSRAWSPPFSLQLTGPVVPPTLPGLMATKVPLVYGHGVQPMAPERSLYRIQTACTLCRLLLPIWTGVHFIPRKYPTNHPVQDQRGCVVSSMGVWCQHLPPSAPRNGNQRHLSPPTIPQPKQPVTLAILRLIHQQLNFSQAHDRVLWGATIMGFFFLLRCSEYLRKGSQEYLFAIRCSDIWFYNSTGQRCETKSQITRVQINFRGGKNDQAGVGTSRALTTSSLKWCCPVRAIWYLVQHHRNVSNDQDELLCKVGKDVYLQAQDVAKCIKRAASNAGQDPSRFSTHSLRIGVATALFAAGVDSLSIKPFGRWRSAVFERYTRINDEVMATMATRMVSSMHMDRPNYHQHQRRPPRHTRAGGGANTTILVPQNGVKCKLLLAYGW</sequence>
<accession>A0A2P4YQG2</accession>
<dbReference type="InterPro" id="IPR052925">
    <property type="entry name" value="Phage_Integrase-like_Recomb"/>
</dbReference>
<dbReference type="GO" id="GO:0006310">
    <property type="term" value="P:DNA recombination"/>
    <property type="evidence" value="ECO:0007669"/>
    <property type="project" value="UniProtKB-KW"/>
</dbReference>
<dbReference type="OrthoDB" id="125406at2759"/>
<dbReference type="Proteomes" id="UP000237271">
    <property type="component" value="Unassembled WGS sequence"/>
</dbReference>
<dbReference type="GO" id="GO:0015074">
    <property type="term" value="P:DNA integration"/>
    <property type="evidence" value="ECO:0007669"/>
    <property type="project" value="InterPro"/>
</dbReference>
<organism evidence="4 5">
    <name type="scientific">Phytophthora palmivora</name>
    <dbReference type="NCBI Taxonomy" id="4796"/>
    <lineage>
        <taxon>Eukaryota</taxon>
        <taxon>Sar</taxon>
        <taxon>Stramenopiles</taxon>
        <taxon>Oomycota</taxon>
        <taxon>Peronosporomycetes</taxon>
        <taxon>Peronosporales</taxon>
        <taxon>Peronosporaceae</taxon>
        <taxon>Phytophthora</taxon>
    </lineage>
</organism>
<dbReference type="AlphaFoldDB" id="A0A2P4YQG2"/>
<dbReference type="InterPro" id="IPR002104">
    <property type="entry name" value="Integrase_catalytic"/>
</dbReference>
<proteinExistence type="predicted"/>